<dbReference type="SMART" id="SM00283">
    <property type="entry name" value="MA"/>
    <property type="match status" value="1"/>
</dbReference>
<dbReference type="InterPro" id="IPR003660">
    <property type="entry name" value="HAMP_dom"/>
</dbReference>
<evidence type="ECO:0000256" key="8">
    <source>
        <dbReference type="ARBA" id="ARBA00029447"/>
    </source>
</evidence>
<dbReference type="InterPro" id="IPR004089">
    <property type="entry name" value="MCPsignal_dom"/>
</dbReference>
<keyword evidence="2" id="KW-1003">Cell membrane</keyword>
<evidence type="ECO:0000256" key="10">
    <source>
        <dbReference type="SAM" id="Coils"/>
    </source>
</evidence>
<dbReference type="Gene3D" id="3.30.450.20">
    <property type="entry name" value="PAS domain"/>
    <property type="match status" value="1"/>
</dbReference>
<dbReference type="InterPro" id="IPR029151">
    <property type="entry name" value="Sensor-like_sf"/>
</dbReference>
<evidence type="ECO:0000259" key="13">
    <source>
        <dbReference type="PROSITE" id="PS50885"/>
    </source>
</evidence>
<dbReference type="Gene3D" id="1.10.287.950">
    <property type="entry name" value="Methyl-accepting chemotaxis protein"/>
    <property type="match status" value="1"/>
</dbReference>
<dbReference type="STRING" id="394958.BGI42_12565"/>
<dbReference type="CDD" id="cd12913">
    <property type="entry name" value="PDC1_MCP_like"/>
    <property type="match status" value="1"/>
</dbReference>
<dbReference type="PROSITE" id="PS50885">
    <property type="entry name" value="HAMP"/>
    <property type="match status" value="1"/>
</dbReference>
<dbReference type="AlphaFoldDB" id="A0A1D7XMF3"/>
<dbReference type="PANTHER" id="PTHR32089">
    <property type="entry name" value="METHYL-ACCEPTING CHEMOTAXIS PROTEIN MCPB"/>
    <property type="match status" value="1"/>
</dbReference>
<keyword evidence="6 11" id="KW-0472">Membrane</keyword>
<accession>A0A1D7XMF3</accession>
<dbReference type="PROSITE" id="PS50111">
    <property type="entry name" value="CHEMOTAXIS_TRANSDUC_2"/>
    <property type="match status" value="1"/>
</dbReference>
<keyword evidence="4 11" id="KW-0812">Transmembrane</keyword>
<dbReference type="CDD" id="cd12912">
    <property type="entry name" value="PDC2_MCP_like"/>
    <property type="match status" value="1"/>
</dbReference>
<dbReference type="GO" id="GO:0007165">
    <property type="term" value="P:signal transduction"/>
    <property type="evidence" value="ECO:0007669"/>
    <property type="project" value="UniProtKB-KW"/>
</dbReference>
<dbReference type="SUPFAM" id="SSF58104">
    <property type="entry name" value="Methyl-accepting chemotaxis protein (MCP) signaling domain"/>
    <property type="match status" value="1"/>
</dbReference>
<dbReference type="InterPro" id="IPR033479">
    <property type="entry name" value="dCache_1"/>
</dbReference>
<dbReference type="OrthoDB" id="1882972at2"/>
<gene>
    <name evidence="14" type="ORF">BGI42_12565</name>
</gene>
<feature type="transmembrane region" description="Helical" evidence="11">
    <location>
        <begin position="284"/>
        <end position="306"/>
    </location>
</feature>
<dbReference type="GO" id="GO:0005886">
    <property type="term" value="C:plasma membrane"/>
    <property type="evidence" value="ECO:0007669"/>
    <property type="project" value="UniProtKB-SubCell"/>
</dbReference>
<evidence type="ECO:0000256" key="4">
    <source>
        <dbReference type="ARBA" id="ARBA00022692"/>
    </source>
</evidence>
<keyword evidence="15" id="KW-1185">Reference proteome</keyword>
<evidence type="ECO:0000256" key="1">
    <source>
        <dbReference type="ARBA" id="ARBA00004651"/>
    </source>
</evidence>
<evidence type="ECO:0000313" key="15">
    <source>
        <dbReference type="Proteomes" id="UP000094652"/>
    </source>
</evidence>
<evidence type="ECO:0000256" key="5">
    <source>
        <dbReference type="ARBA" id="ARBA00022989"/>
    </source>
</evidence>
<reference evidence="15" key="1">
    <citation type="submission" date="2016-09" db="EMBL/GenBank/DDBJ databases">
        <title>Genomics of Clostridium taeniosporum, an organism which forms endospores with ribbon-like appendages.</title>
        <authorList>
            <person name="Walker J.R."/>
        </authorList>
    </citation>
    <scope>NUCLEOTIDE SEQUENCE [LARGE SCALE GENOMIC DNA]</scope>
    <source>
        <strain evidence="15">1/k</strain>
    </source>
</reference>
<comment type="similarity">
    <text evidence="8">Belongs to the methyl-accepting chemotaxis (MCP) protein family.</text>
</comment>
<proteinExistence type="inferred from homology"/>
<evidence type="ECO:0000313" key="14">
    <source>
        <dbReference type="EMBL" id="AOR24518.1"/>
    </source>
</evidence>
<dbReference type="SMART" id="SM00304">
    <property type="entry name" value="HAMP"/>
    <property type="match status" value="1"/>
</dbReference>
<comment type="subcellular location">
    <subcellularLocation>
        <location evidence="1">Cell membrane</location>
        <topology evidence="1">Multi-pass membrane protein</topology>
    </subcellularLocation>
</comment>
<feature type="domain" description="Methyl-accepting transducer" evidence="12">
    <location>
        <begin position="379"/>
        <end position="636"/>
    </location>
</feature>
<evidence type="ECO:0000256" key="6">
    <source>
        <dbReference type="ARBA" id="ARBA00023136"/>
    </source>
</evidence>
<evidence type="ECO:0000256" key="7">
    <source>
        <dbReference type="ARBA" id="ARBA00023224"/>
    </source>
</evidence>
<keyword evidence="3" id="KW-0145">Chemotaxis</keyword>
<name>A0A1D7XMF3_9CLOT</name>
<dbReference type="PANTHER" id="PTHR32089:SF114">
    <property type="entry name" value="METHYL-ACCEPTING CHEMOTAXIS PROTEIN MCPB"/>
    <property type="match status" value="1"/>
</dbReference>
<evidence type="ECO:0000256" key="9">
    <source>
        <dbReference type="PROSITE-ProRule" id="PRU00284"/>
    </source>
</evidence>
<feature type="domain" description="HAMP" evidence="13">
    <location>
        <begin position="320"/>
        <end position="360"/>
    </location>
</feature>
<organism evidence="14 15">
    <name type="scientific">Clostridium taeniosporum</name>
    <dbReference type="NCBI Taxonomy" id="394958"/>
    <lineage>
        <taxon>Bacteria</taxon>
        <taxon>Bacillati</taxon>
        <taxon>Bacillota</taxon>
        <taxon>Clostridia</taxon>
        <taxon>Eubacteriales</taxon>
        <taxon>Clostridiaceae</taxon>
        <taxon>Clostridium</taxon>
    </lineage>
</organism>
<dbReference type="Pfam" id="PF00015">
    <property type="entry name" value="MCPsignal"/>
    <property type="match status" value="1"/>
</dbReference>
<dbReference type="EMBL" id="CP017253">
    <property type="protein sequence ID" value="AOR24518.1"/>
    <property type="molecule type" value="Genomic_DNA"/>
</dbReference>
<feature type="coiled-coil region" evidence="10">
    <location>
        <begin position="401"/>
        <end position="428"/>
    </location>
</feature>
<dbReference type="Pfam" id="PF00672">
    <property type="entry name" value="HAMP"/>
    <property type="match status" value="1"/>
</dbReference>
<dbReference type="RefSeq" id="WP_069680645.1">
    <property type="nucleotide sequence ID" value="NZ_CP017253.2"/>
</dbReference>
<dbReference type="Proteomes" id="UP000094652">
    <property type="component" value="Chromosome"/>
</dbReference>
<evidence type="ECO:0000256" key="3">
    <source>
        <dbReference type="ARBA" id="ARBA00022500"/>
    </source>
</evidence>
<keyword evidence="10" id="KW-0175">Coiled coil</keyword>
<dbReference type="KEGG" id="ctae:BGI42_12565"/>
<dbReference type="SUPFAM" id="SSF103190">
    <property type="entry name" value="Sensory domain-like"/>
    <property type="match status" value="1"/>
</dbReference>
<dbReference type="GO" id="GO:0006935">
    <property type="term" value="P:chemotaxis"/>
    <property type="evidence" value="ECO:0007669"/>
    <property type="project" value="UniProtKB-KW"/>
</dbReference>
<keyword evidence="7 9" id="KW-0807">Transducer</keyword>
<protein>
    <submittedName>
        <fullName evidence="14">Methyl-accepting chemotaxis protein</fullName>
    </submittedName>
</protein>
<evidence type="ECO:0000256" key="11">
    <source>
        <dbReference type="SAM" id="Phobius"/>
    </source>
</evidence>
<keyword evidence="5 11" id="KW-1133">Transmembrane helix</keyword>
<sequence length="666" mass="73124">MKKYNKINFKSSISSNVFIMMILVSIIPIVVLGFSSVSQFSKSSNSEFEKNSKTLMQAIEQNVENKFDTIYTAMNYLSKNNAFDDSEQSKNNLSWDFRTLKEGNSDVEYVYYYSEKNKDFVMYPNESMENDDYTTREWYKKARNANGEIVLTDVYQDIITKNYVVTISKAIIINGNFAGVLCVDFNLNNFADAINKIKYGENGLLSVVDKNGVVIAHSNKDIIGSSNITKNSGWNKISSEESGIVDLYLNNTDYTTSFVTSKVTGWKVLIQSPKIEINKLKNQYMLTLTITGILLLIAVIILGILFSKKISINIKKLKFGIKKIADGDFTENIDISSGDELEELAKDLNDMQNNISNLIKNVNNSVQSVNDTSLGLANMSEEVSLTINQVATTIDEISNGNMESAENLQDLSQNLDGVSEEINTINDAVQNINKLAIDTDVLSKEGLEMIRVIMDKSAQTKTSTLDVSSVVTVVSDNVKNIALMNEAIAKITEQTNLLALNAAIEAARAGEAGKGFAVVAEEIRKLAEQTAVSAKEIDSIIKDVASNVNKAVDEVSKTNNAVNSQEQSVLNAETIFNNIISAINNLTSRVEEVATGVNEVTSKKDNVVTQVQNLSAIGEETAASAEEVSASAQEVSVSTNKFVNYANGLKGLSSTLSDEIEQFKLK</sequence>
<feature type="transmembrane region" description="Helical" evidence="11">
    <location>
        <begin position="12"/>
        <end position="34"/>
    </location>
</feature>
<evidence type="ECO:0000259" key="12">
    <source>
        <dbReference type="PROSITE" id="PS50111"/>
    </source>
</evidence>
<evidence type="ECO:0000256" key="2">
    <source>
        <dbReference type="ARBA" id="ARBA00022475"/>
    </source>
</evidence>
<dbReference type="CDD" id="cd06225">
    <property type="entry name" value="HAMP"/>
    <property type="match status" value="1"/>
</dbReference>
<dbReference type="Pfam" id="PF02743">
    <property type="entry name" value="dCache_1"/>
    <property type="match status" value="1"/>
</dbReference>